<dbReference type="SMART" id="SM00448">
    <property type="entry name" value="REC"/>
    <property type="match status" value="1"/>
</dbReference>
<keyword evidence="3" id="KW-0805">Transcription regulation</keyword>
<feature type="domain" description="Response regulatory" evidence="7">
    <location>
        <begin position="13"/>
        <end position="129"/>
    </location>
</feature>
<dbReference type="PANTHER" id="PTHR48111">
    <property type="entry name" value="REGULATOR OF RPOS"/>
    <property type="match status" value="1"/>
</dbReference>
<feature type="modified residue" description="4-aspartylphosphate" evidence="6">
    <location>
        <position position="62"/>
    </location>
</feature>
<keyword evidence="2" id="KW-0902">Two-component regulatory system</keyword>
<evidence type="ECO:0000256" key="4">
    <source>
        <dbReference type="ARBA" id="ARBA00023125"/>
    </source>
</evidence>
<dbReference type="GO" id="GO:0000976">
    <property type="term" value="F:transcription cis-regulatory region binding"/>
    <property type="evidence" value="ECO:0007669"/>
    <property type="project" value="TreeGrafter"/>
</dbReference>
<gene>
    <name evidence="8" type="ORF">E6K79_09070</name>
</gene>
<proteinExistence type="predicted"/>
<evidence type="ECO:0000313" key="9">
    <source>
        <dbReference type="Proteomes" id="UP000317691"/>
    </source>
</evidence>
<dbReference type="InterPro" id="IPR001789">
    <property type="entry name" value="Sig_transdc_resp-reg_receiver"/>
</dbReference>
<name>A0A538TJI3_UNCEI</name>
<dbReference type="CDD" id="cd17574">
    <property type="entry name" value="REC_OmpR"/>
    <property type="match status" value="1"/>
</dbReference>
<dbReference type="PROSITE" id="PS50110">
    <property type="entry name" value="RESPONSE_REGULATORY"/>
    <property type="match status" value="1"/>
</dbReference>
<keyword evidence="1 6" id="KW-0597">Phosphoprotein</keyword>
<dbReference type="GO" id="GO:0005829">
    <property type="term" value="C:cytosol"/>
    <property type="evidence" value="ECO:0007669"/>
    <property type="project" value="TreeGrafter"/>
</dbReference>
<accession>A0A538TJI3</accession>
<dbReference type="PANTHER" id="PTHR48111:SF1">
    <property type="entry name" value="TWO-COMPONENT RESPONSE REGULATOR ORR33"/>
    <property type="match status" value="1"/>
</dbReference>
<dbReference type="InterPro" id="IPR011006">
    <property type="entry name" value="CheY-like_superfamily"/>
</dbReference>
<dbReference type="Gene3D" id="3.40.50.2300">
    <property type="match status" value="1"/>
</dbReference>
<dbReference type="InterPro" id="IPR039420">
    <property type="entry name" value="WalR-like"/>
</dbReference>
<keyword evidence="4" id="KW-0238">DNA-binding</keyword>
<dbReference type="GO" id="GO:0006355">
    <property type="term" value="P:regulation of DNA-templated transcription"/>
    <property type="evidence" value="ECO:0007669"/>
    <property type="project" value="TreeGrafter"/>
</dbReference>
<reference evidence="8 9" key="1">
    <citation type="journal article" date="2019" name="Nat. Microbiol.">
        <title>Mediterranean grassland soil C-N compound turnover is dependent on rainfall and depth, and is mediated by genomically divergent microorganisms.</title>
        <authorList>
            <person name="Diamond S."/>
            <person name="Andeer P.F."/>
            <person name="Li Z."/>
            <person name="Crits-Christoph A."/>
            <person name="Burstein D."/>
            <person name="Anantharaman K."/>
            <person name="Lane K.R."/>
            <person name="Thomas B.C."/>
            <person name="Pan C."/>
            <person name="Northen T.R."/>
            <person name="Banfield J.F."/>
        </authorList>
    </citation>
    <scope>NUCLEOTIDE SEQUENCE [LARGE SCALE GENOMIC DNA]</scope>
    <source>
        <strain evidence="8">WS_9</strain>
    </source>
</reference>
<dbReference type="EMBL" id="VBOZ01000029">
    <property type="protein sequence ID" value="TMQ63787.1"/>
    <property type="molecule type" value="Genomic_DNA"/>
</dbReference>
<evidence type="ECO:0000256" key="2">
    <source>
        <dbReference type="ARBA" id="ARBA00023012"/>
    </source>
</evidence>
<evidence type="ECO:0000256" key="3">
    <source>
        <dbReference type="ARBA" id="ARBA00023015"/>
    </source>
</evidence>
<protein>
    <submittedName>
        <fullName evidence="8">Response regulator</fullName>
    </submittedName>
</protein>
<evidence type="ECO:0000256" key="6">
    <source>
        <dbReference type="PROSITE-ProRule" id="PRU00169"/>
    </source>
</evidence>
<comment type="caution">
    <text evidence="8">The sequence shown here is derived from an EMBL/GenBank/DDBJ whole genome shotgun (WGS) entry which is preliminary data.</text>
</comment>
<evidence type="ECO:0000256" key="5">
    <source>
        <dbReference type="ARBA" id="ARBA00023163"/>
    </source>
</evidence>
<dbReference type="SUPFAM" id="SSF52172">
    <property type="entry name" value="CheY-like"/>
    <property type="match status" value="1"/>
</dbReference>
<evidence type="ECO:0000256" key="1">
    <source>
        <dbReference type="ARBA" id="ARBA00022553"/>
    </source>
</evidence>
<dbReference type="AlphaFoldDB" id="A0A538TJI3"/>
<organism evidence="8 9">
    <name type="scientific">Eiseniibacteriota bacterium</name>
    <dbReference type="NCBI Taxonomy" id="2212470"/>
    <lineage>
        <taxon>Bacteria</taxon>
        <taxon>Candidatus Eiseniibacteriota</taxon>
    </lineage>
</organism>
<evidence type="ECO:0000259" key="7">
    <source>
        <dbReference type="PROSITE" id="PS50110"/>
    </source>
</evidence>
<dbReference type="GO" id="GO:0032993">
    <property type="term" value="C:protein-DNA complex"/>
    <property type="evidence" value="ECO:0007669"/>
    <property type="project" value="TreeGrafter"/>
</dbReference>
<dbReference type="Pfam" id="PF00072">
    <property type="entry name" value="Response_reg"/>
    <property type="match status" value="1"/>
</dbReference>
<sequence length="146" mass="16242">MTESNIPGPSGGRILIIEDDEALGRLLRGHLERAGHEVHFINRAKPALTFAAENRMDVVVLDIMLPDMNGYDVCVELRRLYHPWILPIVILSALNLPKQKHMGFSRGAEAYLTKPVQAVDFVGTVAVMLHRARERGAAPSQARPTR</sequence>
<keyword evidence="5" id="KW-0804">Transcription</keyword>
<dbReference type="Proteomes" id="UP000317691">
    <property type="component" value="Unassembled WGS sequence"/>
</dbReference>
<dbReference type="GO" id="GO:0000156">
    <property type="term" value="F:phosphorelay response regulator activity"/>
    <property type="evidence" value="ECO:0007669"/>
    <property type="project" value="TreeGrafter"/>
</dbReference>
<evidence type="ECO:0000313" key="8">
    <source>
        <dbReference type="EMBL" id="TMQ63787.1"/>
    </source>
</evidence>